<accession>A0A0K1P5C8</accession>
<evidence type="ECO:0000313" key="5">
    <source>
        <dbReference type="EMBL" id="AKU79501.1"/>
    </source>
</evidence>
<organism evidence="5 6">
    <name type="scientific">Spiroplasma turonicum</name>
    <dbReference type="NCBI Taxonomy" id="216946"/>
    <lineage>
        <taxon>Bacteria</taxon>
        <taxon>Bacillati</taxon>
        <taxon>Mycoplasmatota</taxon>
        <taxon>Mollicutes</taxon>
        <taxon>Entomoplasmatales</taxon>
        <taxon>Spiroplasmataceae</taxon>
        <taxon>Spiroplasma</taxon>
    </lineage>
</organism>
<dbReference type="Gene3D" id="3.90.470.20">
    <property type="entry name" value="4'-phosphopantetheinyl transferase domain"/>
    <property type="match status" value="1"/>
</dbReference>
<evidence type="ECO:0000256" key="2">
    <source>
        <dbReference type="ARBA" id="ARBA00022723"/>
    </source>
</evidence>
<sequence>MYKIGTDIIKIKRMKLNYNFISKVLHQDEQLIYNSFISKKRKKEFLAGRWAAKESIIKILNTPILMSNINIGYINEKPTILNDNLKSIELSISHDNKYCIAVAILLELKEK</sequence>
<dbReference type="InterPro" id="IPR008278">
    <property type="entry name" value="4-PPantetheinyl_Trfase_dom"/>
</dbReference>
<dbReference type="SUPFAM" id="SSF56214">
    <property type="entry name" value="4'-phosphopantetheinyl transferase"/>
    <property type="match status" value="1"/>
</dbReference>
<keyword evidence="6" id="KW-1185">Reference proteome</keyword>
<keyword evidence="3" id="KW-0460">Magnesium</keyword>
<name>A0A0K1P5C8_9MOLU</name>
<evidence type="ECO:0000313" key="6">
    <source>
        <dbReference type="Proteomes" id="UP000067243"/>
    </source>
</evidence>
<gene>
    <name evidence="5" type="primary">acpS</name>
    <name evidence="5" type="ORF">STURON_00255</name>
</gene>
<evidence type="ECO:0000259" key="4">
    <source>
        <dbReference type="Pfam" id="PF01648"/>
    </source>
</evidence>
<proteinExistence type="predicted"/>
<dbReference type="OrthoDB" id="389495at2"/>
<protein>
    <submittedName>
        <fullName evidence="5">Holo-[acyl-carrier-protein] synthase</fullName>
    </submittedName>
</protein>
<dbReference type="Proteomes" id="UP000067243">
    <property type="component" value="Chromosome"/>
</dbReference>
<dbReference type="EMBL" id="CP012328">
    <property type="protein sequence ID" value="AKU79501.1"/>
    <property type="molecule type" value="Genomic_DNA"/>
</dbReference>
<dbReference type="GO" id="GO:0006633">
    <property type="term" value="P:fatty acid biosynthetic process"/>
    <property type="evidence" value="ECO:0007669"/>
    <property type="project" value="InterPro"/>
</dbReference>
<reference evidence="5 6" key="1">
    <citation type="journal article" date="2015" name="Genome Announc.">
        <title>Complete Genome Sequence of Spiroplasma turonicum Strain Tab4cT, a Parasite of a Horse Fly, Haematopota sp. (Diptera: Tabanidae).</title>
        <authorList>
            <person name="Davis R.E."/>
            <person name="Shao J."/>
            <person name="Zhao Y."/>
            <person name="Gasparich G.E."/>
            <person name="Gaynor B.J."/>
            <person name="Donofrio N."/>
        </authorList>
    </citation>
    <scope>NUCLEOTIDE SEQUENCE [LARGE SCALE GENOMIC DNA]</scope>
    <source>
        <strain evidence="5 6">Tab4c</strain>
    </source>
</reference>
<evidence type="ECO:0000256" key="3">
    <source>
        <dbReference type="ARBA" id="ARBA00022842"/>
    </source>
</evidence>
<keyword evidence="1" id="KW-0808">Transferase</keyword>
<keyword evidence="2" id="KW-0479">Metal-binding</keyword>
<feature type="domain" description="4'-phosphopantetheinyl transferase" evidence="4">
    <location>
        <begin position="4"/>
        <end position="102"/>
    </location>
</feature>
<evidence type="ECO:0000256" key="1">
    <source>
        <dbReference type="ARBA" id="ARBA00022679"/>
    </source>
</evidence>
<dbReference type="InterPro" id="IPR004568">
    <property type="entry name" value="Ppantetheine-prot_Trfase_dom"/>
</dbReference>
<dbReference type="GO" id="GO:0008897">
    <property type="term" value="F:holo-[acyl-carrier-protein] synthase activity"/>
    <property type="evidence" value="ECO:0007669"/>
    <property type="project" value="InterPro"/>
</dbReference>
<dbReference type="RefSeq" id="WP_075048102.1">
    <property type="nucleotide sequence ID" value="NZ_CP012328.1"/>
</dbReference>
<dbReference type="STRING" id="216946.STURO_v1c02550"/>
<dbReference type="KEGG" id="stur:STURON_00255"/>
<dbReference type="NCBIfam" id="TIGR00556">
    <property type="entry name" value="pantethn_trn"/>
    <property type="match status" value="1"/>
</dbReference>
<dbReference type="InterPro" id="IPR037143">
    <property type="entry name" value="4-PPantetheinyl_Trfase_dom_sf"/>
</dbReference>
<dbReference type="GO" id="GO:0000287">
    <property type="term" value="F:magnesium ion binding"/>
    <property type="evidence" value="ECO:0007669"/>
    <property type="project" value="InterPro"/>
</dbReference>
<dbReference type="PATRIC" id="fig|216946.3.peg.255"/>
<dbReference type="Pfam" id="PF01648">
    <property type="entry name" value="ACPS"/>
    <property type="match status" value="1"/>
</dbReference>
<dbReference type="AlphaFoldDB" id="A0A0K1P5C8"/>